<dbReference type="EMBL" id="JAQQFR010000004">
    <property type="protein sequence ID" value="MFL9878221.1"/>
    <property type="molecule type" value="Genomic_DNA"/>
</dbReference>
<dbReference type="InterPro" id="IPR012349">
    <property type="entry name" value="Split_barrel_FMN-bd"/>
</dbReference>
<evidence type="ECO:0000313" key="1">
    <source>
        <dbReference type="EMBL" id="MFL9878221.1"/>
    </source>
</evidence>
<dbReference type="PANTHER" id="PTHR42815:SF2">
    <property type="entry name" value="FAD-BINDING, PUTATIVE (AFU_ORTHOLOGUE AFUA_6G07600)-RELATED"/>
    <property type="match status" value="1"/>
</dbReference>
<proteinExistence type="predicted"/>
<keyword evidence="2" id="KW-1185">Reference proteome</keyword>
<comment type="caution">
    <text evidence="1">The sequence shown here is derived from an EMBL/GenBank/DDBJ whole genome shotgun (WGS) entry which is preliminary data.</text>
</comment>
<organism evidence="1 2">
    <name type="scientific">Herbaspirillum rhizosphaerae</name>
    <dbReference type="NCBI Taxonomy" id="346179"/>
    <lineage>
        <taxon>Bacteria</taxon>
        <taxon>Pseudomonadati</taxon>
        <taxon>Pseudomonadota</taxon>
        <taxon>Betaproteobacteria</taxon>
        <taxon>Burkholderiales</taxon>
        <taxon>Oxalobacteraceae</taxon>
        <taxon>Herbaspirillum</taxon>
    </lineage>
</organism>
<sequence>MTESTRAVSQHDTFHQGELIAQQRVGVREKMEAIGPRVIRDYMPDQHRDFFEQLPFLLVGSRDDTGQPWASILAGGVGFVSSPTEQQLQVRAHAHASDPLHVNLHEGAALGLLGIEPHTRRRNRANGVVEQISDAGFSVSITECFGNCPKYIQARRPELVIPDSQIFVSEEIRPVLTPAMIALIAGADTFFIATAADENTHHVGGRHGTDVSHRGGKPGFVRVDGNHTLTVPDFIGNFFFNTIGNLVTFPRAGLLFVDFSNGDLLYVAVTGKVIWNGPEVASFIGAQRLMQFSVTQARHVRSALPLRWGKAEASPYLEPLGSWK</sequence>
<gene>
    <name evidence="1" type="ORF">PQR63_07515</name>
</gene>
<dbReference type="Gene3D" id="2.30.110.10">
    <property type="entry name" value="Electron Transport, Fmn-binding Protein, Chain A"/>
    <property type="match status" value="1"/>
</dbReference>
<accession>A0ABW8Z764</accession>
<reference evidence="1 2" key="1">
    <citation type="journal article" date="2024" name="Chem. Sci.">
        <title>Discovery of megapolipeptins by genome mining of a Burkholderiales bacteria collection.</title>
        <authorList>
            <person name="Paulo B.S."/>
            <person name="Recchia M.J.J."/>
            <person name="Lee S."/>
            <person name="Fergusson C.H."/>
            <person name="Romanowski S.B."/>
            <person name="Hernandez A."/>
            <person name="Krull N."/>
            <person name="Liu D.Y."/>
            <person name="Cavanagh H."/>
            <person name="Bos A."/>
            <person name="Gray C.A."/>
            <person name="Murphy B.T."/>
            <person name="Linington R.G."/>
            <person name="Eustaquio A.S."/>
        </authorList>
    </citation>
    <scope>NUCLEOTIDE SEQUENCE [LARGE SCALE GENOMIC DNA]</scope>
    <source>
        <strain evidence="1 2">RL21-008-BIB-B</strain>
    </source>
</reference>
<dbReference type="PANTHER" id="PTHR42815">
    <property type="entry name" value="FAD-BINDING, PUTATIVE (AFU_ORTHOLOGUE AFUA_6G07600)-RELATED"/>
    <property type="match status" value="1"/>
</dbReference>
<dbReference type="Proteomes" id="UP001629214">
    <property type="component" value="Unassembled WGS sequence"/>
</dbReference>
<protein>
    <submittedName>
        <fullName evidence="1">Pyridoxamine 5'-phosphate oxidase family protein</fullName>
    </submittedName>
</protein>
<name>A0ABW8Z764_9BURK</name>
<dbReference type="SUPFAM" id="SSF50475">
    <property type="entry name" value="FMN-binding split barrel"/>
    <property type="match status" value="1"/>
</dbReference>
<evidence type="ECO:0000313" key="2">
    <source>
        <dbReference type="Proteomes" id="UP001629214"/>
    </source>
</evidence>
<dbReference type="RefSeq" id="WP_408166985.1">
    <property type="nucleotide sequence ID" value="NZ_JAQQFR010000004.1"/>
</dbReference>